<sequence>MNDLINKMIQAQLMQRLLILLAISFGMTLTGCALNHGYSDMNEGLRGLAMESSPASMSSAKISNNADSQDRKLIKRSWLNIGVKDLAKAEADAKAIVEQKTGYIENTNDEQGKSFNLSIRIPQDQYATALVELREVGAVISENENVQDVTTEFIDNKARLDNLYKLRNRIQLLLDRADVIEDLLKIERELNRTQSEIDRLEGRMKYLKGQVDYASIEFSAKKQKTYGPLGYFFMGIWWGVEKLFVWDQ</sequence>
<dbReference type="KEGG" id="oai:OLEAN_C36030"/>
<dbReference type="InterPro" id="IPR025645">
    <property type="entry name" value="DUF4349"/>
</dbReference>
<keyword evidence="4" id="KW-1185">Reference proteome</keyword>
<name>R4YV89_OLEAN</name>
<keyword evidence="1" id="KW-0175">Coiled coil</keyword>
<accession>R4YV89</accession>
<protein>
    <recommendedName>
        <fullName evidence="2">DUF4349 domain-containing protein</fullName>
    </recommendedName>
</protein>
<reference evidence="3 4" key="1">
    <citation type="journal article" date="2013" name="Nat. Commun.">
        <title>Genome sequence and functional genomic analysis of the oil-degrading bacterium Oleispira antarctica.</title>
        <authorList>
            <person name="Kube M."/>
            <person name="Chernikova T.N."/>
            <person name="Al-Ramahi Y."/>
            <person name="Beloqui A."/>
            <person name="Lopez-Cortez N."/>
            <person name="Guazzaroni M.E."/>
            <person name="Heipieper H.J."/>
            <person name="Klages S."/>
            <person name="Kotsyurbenko O.R."/>
            <person name="Langer I."/>
            <person name="Nechitaylo T.Y."/>
            <person name="Lunsdorf H."/>
            <person name="Fernandez M."/>
            <person name="Juarez S."/>
            <person name="Ciordia S."/>
            <person name="Singer A."/>
            <person name="Kagan O."/>
            <person name="Egorova O."/>
            <person name="Petit P.A."/>
            <person name="Stogios P."/>
            <person name="Kim Y."/>
            <person name="Tchigvintsev A."/>
            <person name="Flick R."/>
            <person name="Denaro R."/>
            <person name="Genovese M."/>
            <person name="Albar J.P."/>
            <person name="Reva O.N."/>
            <person name="Martinez-Gomariz M."/>
            <person name="Tran H."/>
            <person name="Ferrer M."/>
            <person name="Savchenko A."/>
            <person name="Yakunin A.F."/>
            <person name="Yakimov M.M."/>
            <person name="Golyshina O.V."/>
            <person name="Reinhardt R."/>
            <person name="Golyshin P.N."/>
        </authorList>
    </citation>
    <scope>NUCLEOTIDE SEQUENCE [LARGE SCALE GENOMIC DNA]</scope>
</reference>
<evidence type="ECO:0000313" key="3">
    <source>
        <dbReference type="EMBL" id="CCK77779.1"/>
    </source>
</evidence>
<gene>
    <name evidence="3" type="ORF">OLEAN_C36030</name>
</gene>
<organism evidence="3 4">
    <name type="scientific">Oleispira antarctica RB-8</name>
    <dbReference type="NCBI Taxonomy" id="698738"/>
    <lineage>
        <taxon>Bacteria</taxon>
        <taxon>Pseudomonadati</taxon>
        <taxon>Pseudomonadota</taxon>
        <taxon>Gammaproteobacteria</taxon>
        <taxon>Oceanospirillales</taxon>
        <taxon>Oceanospirillaceae</taxon>
        <taxon>Oleispira</taxon>
    </lineage>
</organism>
<evidence type="ECO:0000259" key="2">
    <source>
        <dbReference type="Pfam" id="PF14257"/>
    </source>
</evidence>
<dbReference type="PROSITE" id="PS51257">
    <property type="entry name" value="PROKAR_LIPOPROTEIN"/>
    <property type="match status" value="1"/>
</dbReference>
<dbReference type="Pfam" id="PF14257">
    <property type="entry name" value="DUF4349"/>
    <property type="match status" value="1"/>
</dbReference>
<dbReference type="AlphaFoldDB" id="R4YV89"/>
<evidence type="ECO:0000313" key="4">
    <source>
        <dbReference type="Proteomes" id="UP000032749"/>
    </source>
</evidence>
<dbReference type="HOGENOM" id="CLU_046535_2_1_6"/>
<dbReference type="EMBL" id="FO203512">
    <property type="protein sequence ID" value="CCK77779.1"/>
    <property type="molecule type" value="Genomic_DNA"/>
</dbReference>
<feature type="domain" description="DUF4349" evidence="2">
    <location>
        <begin position="71"/>
        <end position="228"/>
    </location>
</feature>
<dbReference type="STRING" id="698738.OLEAN_C36030"/>
<evidence type="ECO:0000256" key="1">
    <source>
        <dbReference type="SAM" id="Coils"/>
    </source>
</evidence>
<dbReference type="Proteomes" id="UP000032749">
    <property type="component" value="Chromosome"/>
</dbReference>
<feature type="coiled-coil region" evidence="1">
    <location>
        <begin position="176"/>
        <end position="210"/>
    </location>
</feature>
<proteinExistence type="predicted"/>